<organism evidence="9 10">
    <name type="scientific">Lachnellula cervina</name>
    <dbReference type="NCBI Taxonomy" id="1316786"/>
    <lineage>
        <taxon>Eukaryota</taxon>
        <taxon>Fungi</taxon>
        <taxon>Dikarya</taxon>
        <taxon>Ascomycota</taxon>
        <taxon>Pezizomycotina</taxon>
        <taxon>Leotiomycetes</taxon>
        <taxon>Helotiales</taxon>
        <taxon>Lachnaceae</taxon>
        <taxon>Lachnellula</taxon>
    </lineage>
</organism>
<keyword evidence="4 9" id="KW-0223">Dioxygenase</keyword>
<evidence type="ECO:0000313" key="10">
    <source>
        <dbReference type="Proteomes" id="UP000481288"/>
    </source>
</evidence>
<keyword evidence="5" id="KW-0560">Oxidoreductase</keyword>
<keyword evidence="10" id="KW-1185">Reference proteome</keyword>
<evidence type="ECO:0000256" key="2">
    <source>
        <dbReference type="ARBA" id="ARBA00005896"/>
    </source>
</evidence>
<dbReference type="PANTHER" id="PTHR30468:SF10">
    <property type="entry name" value="TAUD_TFDA-LIKE DOMAIN-CONTAINING PROTEIN"/>
    <property type="match status" value="1"/>
</dbReference>
<evidence type="ECO:0000256" key="6">
    <source>
        <dbReference type="ARBA" id="ARBA00023004"/>
    </source>
</evidence>
<dbReference type="OrthoDB" id="10257314at2759"/>
<evidence type="ECO:0000256" key="5">
    <source>
        <dbReference type="ARBA" id="ARBA00023002"/>
    </source>
</evidence>
<dbReference type="SUPFAM" id="SSF51197">
    <property type="entry name" value="Clavaminate synthase-like"/>
    <property type="match status" value="1"/>
</dbReference>
<evidence type="ECO:0000259" key="8">
    <source>
        <dbReference type="Pfam" id="PF02668"/>
    </source>
</evidence>
<protein>
    <submittedName>
        <fullName evidence="9">Putative alpha-ketoglutarate-dependent sulfonate dioxygenase</fullName>
    </submittedName>
</protein>
<gene>
    <name evidence="9" type="ORF">LCER1_G000635</name>
</gene>
<feature type="domain" description="TauD/TfdA-like" evidence="8">
    <location>
        <begin position="52"/>
        <end position="351"/>
    </location>
</feature>
<evidence type="ECO:0000313" key="9">
    <source>
        <dbReference type="EMBL" id="TVY59104.1"/>
    </source>
</evidence>
<evidence type="ECO:0000256" key="7">
    <source>
        <dbReference type="SAM" id="MobiDB-lite"/>
    </source>
</evidence>
<comment type="caution">
    <text evidence="9">The sequence shown here is derived from an EMBL/GenBank/DDBJ whole genome shotgun (WGS) entry which is preliminary data.</text>
</comment>
<dbReference type="Pfam" id="PF02668">
    <property type="entry name" value="TauD"/>
    <property type="match status" value="1"/>
</dbReference>
<dbReference type="EMBL" id="QGMG01000013">
    <property type="protein sequence ID" value="TVY59104.1"/>
    <property type="molecule type" value="Genomic_DNA"/>
</dbReference>
<dbReference type="InterPro" id="IPR042098">
    <property type="entry name" value="TauD-like_sf"/>
</dbReference>
<comment type="cofactor">
    <cofactor evidence="1">
        <name>Fe(2+)</name>
        <dbReference type="ChEBI" id="CHEBI:29033"/>
    </cofactor>
</comment>
<dbReference type="GO" id="GO:0016706">
    <property type="term" value="F:2-oxoglutarate-dependent dioxygenase activity"/>
    <property type="evidence" value="ECO:0007669"/>
    <property type="project" value="TreeGrafter"/>
</dbReference>
<name>A0A7D8ZDJ9_9HELO</name>
<dbReference type="GO" id="GO:0005737">
    <property type="term" value="C:cytoplasm"/>
    <property type="evidence" value="ECO:0007669"/>
    <property type="project" value="TreeGrafter"/>
</dbReference>
<dbReference type="InterPro" id="IPR003819">
    <property type="entry name" value="TauD/TfdA-like"/>
</dbReference>
<accession>A0A7D8ZDJ9</accession>
<sequence length="385" mass="43388">MAPSAVDVYPTTRLNDLKIKAQEFVSQQTTAPVKLTKAPIQLSGALDKFESFDVTPVIGKEFPKANLAQWLEAPNADELIRDLAVTVSQRGVVFFRAQDELTNDLQKQLCQKLGELTGKPADSTMHIHPISNKSFQCNKDDEISVISNDLATKIFCDRKTEQHKKKQSLKKGWHSDITFEPAPSDYAILKLTDIPTLGGDTLWASGYEVYDRFSPAYQKFLDGLTATYAQPLFTQAAKDQKFKLYTEPRGSPLNVGDELSTEHPVVRTNPVTGWKTVFAVGHHVQHINGLTENESSHLLNEFLRMITENHDLQVRFKWDNQNDLAIWDNRSTFHAATYDYDNNGLRTGQRCVGIGERPYFDPASKSKREAEGEEYLEPGEGFTVF</sequence>
<comment type="similarity">
    <text evidence="2">Belongs to the TfdA dioxygenase family.</text>
</comment>
<dbReference type="InterPro" id="IPR051323">
    <property type="entry name" value="AtsK-like"/>
</dbReference>
<proteinExistence type="inferred from homology"/>
<dbReference type="FunFam" id="3.60.130.10:FF:000005">
    <property type="entry name" value="TfdA family taurine dioxygenase"/>
    <property type="match status" value="1"/>
</dbReference>
<reference evidence="9 10" key="1">
    <citation type="submission" date="2018-05" db="EMBL/GenBank/DDBJ databases">
        <title>Whole genome sequencing for identification of molecular markers to develop diagnostic detection tools for the regulated plant pathogen Lachnellula willkommii.</title>
        <authorList>
            <person name="Giroux E."/>
            <person name="Bilodeau G."/>
        </authorList>
    </citation>
    <scope>NUCLEOTIDE SEQUENCE [LARGE SCALE GENOMIC DNA]</scope>
    <source>
        <strain evidence="9 10">CBS 625.97</strain>
    </source>
</reference>
<dbReference type="Proteomes" id="UP000481288">
    <property type="component" value="Unassembled WGS sequence"/>
</dbReference>
<evidence type="ECO:0000256" key="4">
    <source>
        <dbReference type="ARBA" id="ARBA00022964"/>
    </source>
</evidence>
<dbReference type="Gene3D" id="3.60.130.10">
    <property type="entry name" value="Clavaminate synthase-like"/>
    <property type="match status" value="1"/>
</dbReference>
<keyword evidence="3" id="KW-0479">Metal-binding</keyword>
<feature type="region of interest" description="Disordered" evidence="7">
    <location>
        <begin position="363"/>
        <end position="385"/>
    </location>
</feature>
<keyword evidence="6" id="KW-0408">Iron</keyword>
<dbReference type="AlphaFoldDB" id="A0A7D8ZDJ9"/>
<evidence type="ECO:0000256" key="3">
    <source>
        <dbReference type="ARBA" id="ARBA00022723"/>
    </source>
</evidence>
<dbReference type="GO" id="GO:0046872">
    <property type="term" value="F:metal ion binding"/>
    <property type="evidence" value="ECO:0007669"/>
    <property type="project" value="UniProtKB-KW"/>
</dbReference>
<dbReference type="PANTHER" id="PTHR30468">
    <property type="entry name" value="ALPHA-KETOGLUTARATE-DEPENDENT SULFONATE DIOXYGENASE"/>
    <property type="match status" value="1"/>
</dbReference>
<evidence type="ECO:0000256" key="1">
    <source>
        <dbReference type="ARBA" id="ARBA00001954"/>
    </source>
</evidence>